<dbReference type="OrthoDB" id="3725747at2"/>
<organism evidence="5 6">
    <name type="scientific">Sediminicurvatus halobius</name>
    <dbReference type="NCBI Taxonomy" id="2182432"/>
    <lineage>
        <taxon>Bacteria</taxon>
        <taxon>Pseudomonadati</taxon>
        <taxon>Pseudomonadota</taxon>
        <taxon>Gammaproteobacteria</taxon>
        <taxon>Chromatiales</taxon>
        <taxon>Ectothiorhodospiraceae</taxon>
        <taxon>Sediminicurvatus</taxon>
    </lineage>
</organism>
<sequence>MRIEQVTVRHVALPLSQPYRLAIGVVERFDTLLVEMRDDTGRVGYGEATVLPGYTEETLAGAWQRITDGAERLVGLGAEPARAMLAPLRRTAPFSATALATAVEMLAGHPALDAAAGGRMPLLALLHADAGEALAAEVEGHLAEGYDTLKVKVGFDVGTDLARVARIRAAVAGRARLRLDANQGYDREQACRFVGELDPDGIELVEQTCAAGDWEAAVAVARVAPVPLMLDESIYGHADIERAAELGCAGLIKFKLMKAGGLDALEGALQRIRELGMTPVLGNGVAGEIGCWLEACVGVRWIDNAGEMNGFLKPRFSLLREPLQVEGGALRLPAGPPVPDPDALAAATVASHTV</sequence>
<dbReference type="InterPro" id="IPR029017">
    <property type="entry name" value="Enolase-like_N"/>
</dbReference>
<dbReference type="PANTHER" id="PTHR48073">
    <property type="entry name" value="O-SUCCINYLBENZOATE SYNTHASE-RELATED"/>
    <property type="match status" value="1"/>
</dbReference>
<comment type="caution">
    <text evidence="5">The sequence shown here is derived from an EMBL/GenBank/DDBJ whole genome shotgun (WGS) entry which is preliminary data.</text>
</comment>
<dbReference type="SFLD" id="SFLDG00180">
    <property type="entry name" value="muconate_cycloisomerase"/>
    <property type="match status" value="1"/>
</dbReference>
<reference evidence="5 6" key="1">
    <citation type="submission" date="2018-05" db="EMBL/GenBank/DDBJ databases">
        <title>Spiribacter halobius sp. nov., a moderately halophilic bacterium isolated from marine solar saltern.</title>
        <authorList>
            <person name="Zheng W.-S."/>
            <person name="Lu D.-C."/>
            <person name="Du Z.-J."/>
        </authorList>
    </citation>
    <scope>NUCLEOTIDE SEQUENCE [LARGE SCALE GENOMIC DNA]</scope>
    <source>
        <strain evidence="5 6">E85</strain>
    </source>
</reference>
<dbReference type="RefSeq" id="WP_109676652.1">
    <property type="nucleotide sequence ID" value="NZ_CP086615.1"/>
</dbReference>
<comment type="similarity">
    <text evidence="1">Belongs to the mandelate racemase/muconate lactonizing enzyme family.</text>
</comment>
<evidence type="ECO:0000313" key="6">
    <source>
        <dbReference type="Proteomes" id="UP000245474"/>
    </source>
</evidence>
<dbReference type="Gene3D" id="3.20.20.120">
    <property type="entry name" value="Enolase-like C-terminal domain"/>
    <property type="match status" value="1"/>
</dbReference>
<dbReference type="GO" id="GO:0016854">
    <property type="term" value="F:racemase and epimerase activity"/>
    <property type="evidence" value="ECO:0007669"/>
    <property type="project" value="UniProtKB-ARBA"/>
</dbReference>
<dbReference type="InterPro" id="IPR013342">
    <property type="entry name" value="Mandelate_racemase_C"/>
</dbReference>
<dbReference type="GO" id="GO:0006518">
    <property type="term" value="P:peptide metabolic process"/>
    <property type="evidence" value="ECO:0007669"/>
    <property type="project" value="UniProtKB-ARBA"/>
</dbReference>
<dbReference type="SUPFAM" id="SSF51604">
    <property type="entry name" value="Enolase C-terminal domain-like"/>
    <property type="match status" value="1"/>
</dbReference>
<dbReference type="Proteomes" id="UP000245474">
    <property type="component" value="Unassembled WGS sequence"/>
</dbReference>
<dbReference type="SUPFAM" id="SSF54826">
    <property type="entry name" value="Enolase N-terminal domain-like"/>
    <property type="match status" value="1"/>
</dbReference>
<dbReference type="InterPro" id="IPR036849">
    <property type="entry name" value="Enolase-like_C_sf"/>
</dbReference>
<evidence type="ECO:0000256" key="3">
    <source>
        <dbReference type="ARBA" id="ARBA00023235"/>
    </source>
</evidence>
<dbReference type="Gene3D" id="3.30.390.10">
    <property type="entry name" value="Enolase-like, N-terminal domain"/>
    <property type="match status" value="1"/>
</dbReference>
<accession>A0A2U2N668</accession>
<name>A0A2U2N668_9GAMM</name>
<dbReference type="SFLD" id="SFLDS00001">
    <property type="entry name" value="Enolase"/>
    <property type="match status" value="1"/>
</dbReference>
<evidence type="ECO:0000256" key="1">
    <source>
        <dbReference type="ARBA" id="ARBA00008031"/>
    </source>
</evidence>
<evidence type="ECO:0000256" key="2">
    <source>
        <dbReference type="ARBA" id="ARBA00022723"/>
    </source>
</evidence>
<evidence type="ECO:0000259" key="4">
    <source>
        <dbReference type="SMART" id="SM00922"/>
    </source>
</evidence>
<dbReference type="InterPro" id="IPR029065">
    <property type="entry name" value="Enolase_C-like"/>
</dbReference>
<keyword evidence="3" id="KW-0413">Isomerase</keyword>
<dbReference type="InterPro" id="IPR013341">
    <property type="entry name" value="Mandelate_racemase_N_dom"/>
</dbReference>
<proteinExistence type="inferred from homology"/>
<keyword evidence="6" id="KW-1185">Reference proteome</keyword>
<dbReference type="Pfam" id="PF13378">
    <property type="entry name" value="MR_MLE_C"/>
    <property type="match status" value="1"/>
</dbReference>
<dbReference type="EMBL" id="QFFI01000005">
    <property type="protein sequence ID" value="PWG64568.1"/>
    <property type="molecule type" value="Genomic_DNA"/>
</dbReference>
<dbReference type="GO" id="GO:0046872">
    <property type="term" value="F:metal ion binding"/>
    <property type="evidence" value="ECO:0007669"/>
    <property type="project" value="UniProtKB-KW"/>
</dbReference>
<gene>
    <name evidence="5" type="ORF">DEM34_04365</name>
</gene>
<feature type="domain" description="Mandelate racemase/muconate lactonizing enzyme C-terminal" evidence="4">
    <location>
        <begin position="131"/>
        <end position="227"/>
    </location>
</feature>
<protein>
    <submittedName>
        <fullName evidence="5">Mandelate racemase</fullName>
    </submittedName>
</protein>
<dbReference type="SMART" id="SM00922">
    <property type="entry name" value="MR_MLE"/>
    <property type="match status" value="1"/>
</dbReference>
<dbReference type="AlphaFoldDB" id="A0A2U2N668"/>
<dbReference type="PANTHER" id="PTHR48073:SF2">
    <property type="entry name" value="O-SUCCINYLBENZOATE SYNTHASE"/>
    <property type="match status" value="1"/>
</dbReference>
<evidence type="ECO:0000313" key="5">
    <source>
        <dbReference type="EMBL" id="PWG64568.1"/>
    </source>
</evidence>
<dbReference type="SFLD" id="SFLDF00009">
    <property type="entry name" value="o-succinylbenzoate_synthase"/>
    <property type="match status" value="1"/>
</dbReference>
<dbReference type="Pfam" id="PF02746">
    <property type="entry name" value="MR_MLE_N"/>
    <property type="match status" value="1"/>
</dbReference>
<keyword evidence="2" id="KW-0479">Metal-binding</keyword>